<dbReference type="PANTHER" id="PTHR11139">
    <property type="entry name" value="ATAXIA TELANGIECTASIA MUTATED ATM -RELATED"/>
    <property type="match status" value="1"/>
</dbReference>
<evidence type="ECO:0000256" key="4">
    <source>
        <dbReference type="ARBA" id="ARBA00022777"/>
    </source>
</evidence>
<evidence type="ECO:0000256" key="3">
    <source>
        <dbReference type="ARBA" id="ARBA00022741"/>
    </source>
</evidence>
<sequence length="797" mass="90973">MLLLHCIYDFQCLVNVDSEISLISALDLLRERSENTPSEYKIHWKTHSLRKSIEMLHPSSIVRDHLSDTLVEASEILRKSGRLDLAAKNITTALSLGHSSSKVDLEFANLLWAQGEHAQGLKILQSLLNSNESISDRDLIQLTYSSWLEDSAAGSFDQIIAGYETVANTRGGDIQLISKAHYCLGRYYNKMLDAQSVDKPGLKRPEKDFYGEIEFRVVKEYVTSASFSTDFVFEVLPKAVTIWLDYDSKYKNMDDLKGYSIEMIASHRRQNYSSIEKCIKACVEKGAMETYKWYSVLSQLTSRIVHDNLDTVLIIISIIAELAAKYPELILYSIYSQIQSTSSNRVKRGKKIFDRLTNSKNRELLSGQVHSAFNLLEALTGICKIEIPKRKSRMHLFNDLKFSYPRGEECLSLALPITFNFEQLYQACAPSSKVKFKMERLVTFSSFESRVQILSSMQKPKRLFIIGSDGRRYSIMCKKDDLRKDAKVLEFTAVVNRLLAGNSESERRKLSITTYAAIPLNETIGLIEWVDNSRTLRDIFLTYYSRQGNSVDFSKAREMLDQTTLTKTQQYVNFLQLTKKYKPVLPTWFIDQFPNSATWYNARNLYVRSCAVMSFVGYLVGLGDRHGDNIMVNEKTGGVMHVDFDCLFDKGKKLAVPERVPFRLTQNMIAAMGVTGIEGVFRRTSEVTMELIRDNENILMNVLETFLYDPIMDWKTNKGRSHRRHANEDELNMQPRVVMDSIRRKIKGILDPKDFDTGSKDSGGLSVSTGFQVDAAVLTACDDHNLAKMYIGWMPFL</sequence>
<dbReference type="PANTHER" id="PTHR11139:SF125">
    <property type="entry name" value="SERINE_THREONINE-PROTEIN KINASE MEC1"/>
    <property type="match status" value="1"/>
</dbReference>
<dbReference type="Gene3D" id="3.30.1010.10">
    <property type="entry name" value="Phosphatidylinositol 3-kinase Catalytic Subunit, Chain A, domain 4"/>
    <property type="match status" value="1"/>
</dbReference>
<keyword evidence="10" id="KW-1185">Reference proteome</keyword>
<feature type="domain" description="FATC" evidence="8">
    <location>
        <begin position="763"/>
        <end position="797"/>
    </location>
</feature>
<dbReference type="PROSITE" id="PS51190">
    <property type="entry name" value="FATC"/>
    <property type="match status" value="1"/>
</dbReference>
<organism evidence="9 10">
    <name type="scientific">Ambrosiozyma monospora</name>
    <name type="common">Yeast</name>
    <name type="synonym">Endomycopsis monosporus</name>
    <dbReference type="NCBI Taxonomy" id="43982"/>
    <lineage>
        <taxon>Eukaryota</taxon>
        <taxon>Fungi</taxon>
        <taxon>Dikarya</taxon>
        <taxon>Ascomycota</taxon>
        <taxon>Saccharomycotina</taxon>
        <taxon>Pichiomycetes</taxon>
        <taxon>Pichiales</taxon>
        <taxon>Pichiaceae</taxon>
        <taxon>Ambrosiozyma</taxon>
    </lineage>
</organism>
<dbReference type="SMART" id="SM01343">
    <property type="entry name" value="FATC"/>
    <property type="match status" value="1"/>
</dbReference>
<feature type="domain" description="PI3K/PI4K catalytic" evidence="6">
    <location>
        <begin position="447"/>
        <end position="754"/>
    </location>
</feature>
<comment type="caution">
    <text evidence="9">The sequence shown here is derived from an EMBL/GenBank/DDBJ whole genome shotgun (WGS) entry which is preliminary data.</text>
</comment>
<dbReference type="Pfam" id="PF23593">
    <property type="entry name" value="HEAT_ATR"/>
    <property type="match status" value="1"/>
</dbReference>
<evidence type="ECO:0000313" key="10">
    <source>
        <dbReference type="Proteomes" id="UP001165063"/>
    </source>
</evidence>
<keyword evidence="3" id="KW-0547">Nucleotide-binding</keyword>
<dbReference type="InterPro" id="IPR003152">
    <property type="entry name" value="FATC_dom"/>
</dbReference>
<dbReference type="InterPro" id="IPR003151">
    <property type="entry name" value="PIK-rel_kinase_FAT"/>
</dbReference>
<evidence type="ECO:0000259" key="6">
    <source>
        <dbReference type="PROSITE" id="PS50290"/>
    </source>
</evidence>
<dbReference type="Proteomes" id="UP001165063">
    <property type="component" value="Unassembled WGS sequence"/>
</dbReference>
<keyword evidence="4" id="KW-0418">Kinase</keyword>
<evidence type="ECO:0000256" key="5">
    <source>
        <dbReference type="ARBA" id="ARBA00022840"/>
    </source>
</evidence>
<dbReference type="OrthoDB" id="381190at2759"/>
<dbReference type="Pfam" id="PF02260">
    <property type="entry name" value="FATC"/>
    <property type="match status" value="1"/>
</dbReference>
<dbReference type="GO" id="GO:0000077">
    <property type="term" value="P:DNA damage checkpoint signaling"/>
    <property type="evidence" value="ECO:0007669"/>
    <property type="project" value="TreeGrafter"/>
</dbReference>
<dbReference type="GO" id="GO:0004674">
    <property type="term" value="F:protein serine/threonine kinase activity"/>
    <property type="evidence" value="ECO:0007669"/>
    <property type="project" value="UniProtKB-EC"/>
</dbReference>
<dbReference type="PROSITE" id="PS51189">
    <property type="entry name" value="FAT"/>
    <property type="match status" value="1"/>
</dbReference>
<keyword evidence="2" id="KW-0808">Transferase</keyword>
<dbReference type="InterPro" id="IPR036940">
    <property type="entry name" value="PI3/4_kinase_cat_sf"/>
</dbReference>
<dbReference type="Pfam" id="PF02259">
    <property type="entry name" value="FAT"/>
    <property type="match status" value="1"/>
</dbReference>
<dbReference type="EC" id="2.7.11.1" evidence="1"/>
<reference evidence="9" key="1">
    <citation type="submission" date="2023-04" db="EMBL/GenBank/DDBJ databases">
        <title>Ambrosiozyma monospora NBRC 1965.</title>
        <authorList>
            <person name="Ichikawa N."/>
            <person name="Sato H."/>
            <person name="Tonouchi N."/>
        </authorList>
    </citation>
    <scope>NUCLEOTIDE SEQUENCE</scope>
    <source>
        <strain evidence="9">NBRC 1965</strain>
    </source>
</reference>
<dbReference type="GO" id="GO:0005634">
    <property type="term" value="C:nucleus"/>
    <property type="evidence" value="ECO:0007669"/>
    <property type="project" value="TreeGrafter"/>
</dbReference>
<dbReference type="InterPro" id="IPR000403">
    <property type="entry name" value="PI3/4_kinase_cat_dom"/>
</dbReference>
<evidence type="ECO:0000259" key="8">
    <source>
        <dbReference type="PROSITE" id="PS51190"/>
    </source>
</evidence>
<keyword evidence="5" id="KW-0067">ATP-binding</keyword>
<gene>
    <name evidence="9" type="ORF">Amon01_000552700</name>
</gene>
<proteinExistence type="predicted"/>
<dbReference type="InterPro" id="IPR050517">
    <property type="entry name" value="DDR_Repair_Kinase"/>
</dbReference>
<dbReference type="InterPro" id="IPR011990">
    <property type="entry name" value="TPR-like_helical_dom_sf"/>
</dbReference>
<dbReference type="GO" id="GO:0005694">
    <property type="term" value="C:chromosome"/>
    <property type="evidence" value="ECO:0007669"/>
    <property type="project" value="TreeGrafter"/>
</dbReference>
<dbReference type="Pfam" id="PF00454">
    <property type="entry name" value="PI3_PI4_kinase"/>
    <property type="match status" value="1"/>
</dbReference>
<dbReference type="GO" id="GO:0006281">
    <property type="term" value="P:DNA repair"/>
    <property type="evidence" value="ECO:0007669"/>
    <property type="project" value="TreeGrafter"/>
</dbReference>
<accession>A0A9W6Z025</accession>
<dbReference type="SMART" id="SM00146">
    <property type="entry name" value="PI3Kc"/>
    <property type="match status" value="1"/>
</dbReference>
<dbReference type="EMBL" id="BSXU01003086">
    <property type="protein sequence ID" value="GMG39670.1"/>
    <property type="molecule type" value="Genomic_DNA"/>
</dbReference>
<feature type="domain" description="FAT" evidence="7">
    <location>
        <begin position="1"/>
        <end position="340"/>
    </location>
</feature>
<dbReference type="InterPro" id="IPR011009">
    <property type="entry name" value="Kinase-like_dom_sf"/>
</dbReference>
<evidence type="ECO:0000259" key="7">
    <source>
        <dbReference type="PROSITE" id="PS51189"/>
    </source>
</evidence>
<dbReference type="InterPro" id="IPR057564">
    <property type="entry name" value="HEAT_ATR"/>
</dbReference>
<dbReference type="PROSITE" id="PS50290">
    <property type="entry name" value="PI3_4_KINASE_3"/>
    <property type="match status" value="1"/>
</dbReference>
<evidence type="ECO:0000313" key="9">
    <source>
        <dbReference type="EMBL" id="GMG39670.1"/>
    </source>
</evidence>
<protein>
    <recommendedName>
        <fullName evidence="1">non-specific serine/threonine protein kinase</fullName>
        <ecNumber evidence="1">2.7.11.1</ecNumber>
    </recommendedName>
</protein>
<dbReference type="GO" id="GO:0000723">
    <property type="term" value="P:telomere maintenance"/>
    <property type="evidence" value="ECO:0007669"/>
    <property type="project" value="TreeGrafter"/>
</dbReference>
<dbReference type="SUPFAM" id="SSF56112">
    <property type="entry name" value="Protein kinase-like (PK-like)"/>
    <property type="match status" value="1"/>
</dbReference>
<dbReference type="Gene3D" id="1.25.40.10">
    <property type="entry name" value="Tetratricopeptide repeat domain"/>
    <property type="match status" value="1"/>
</dbReference>
<evidence type="ECO:0000256" key="1">
    <source>
        <dbReference type="ARBA" id="ARBA00012513"/>
    </source>
</evidence>
<name>A0A9W6Z025_AMBMO</name>
<dbReference type="CDD" id="cd00892">
    <property type="entry name" value="PIKKc_ATR"/>
    <property type="match status" value="1"/>
</dbReference>
<evidence type="ECO:0000256" key="2">
    <source>
        <dbReference type="ARBA" id="ARBA00022679"/>
    </source>
</evidence>
<dbReference type="GO" id="GO:0005524">
    <property type="term" value="F:ATP binding"/>
    <property type="evidence" value="ECO:0007669"/>
    <property type="project" value="UniProtKB-KW"/>
</dbReference>
<dbReference type="Gene3D" id="1.10.1070.11">
    <property type="entry name" value="Phosphatidylinositol 3-/4-kinase, catalytic domain"/>
    <property type="match status" value="1"/>
</dbReference>
<dbReference type="InterPro" id="IPR014009">
    <property type="entry name" value="PIK_FAT"/>
</dbReference>
<dbReference type="AlphaFoldDB" id="A0A9W6Z025"/>